<keyword evidence="1" id="KW-1133">Transmembrane helix</keyword>
<reference evidence="2" key="1">
    <citation type="submission" date="2016-12" db="EMBL/GenBank/DDBJ databases">
        <title>The genomes of Aspergillus section Nigri reveals drivers in fungal speciation.</title>
        <authorList>
            <consortium name="DOE Joint Genome Institute"/>
            <person name="Vesth T.C."/>
            <person name="Nybo J."/>
            <person name="Theobald S."/>
            <person name="Brandl J."/>
            <person name="Frisvad J.C."/>
            <person name="Nielsen K.F."/>
            <person name="Lyhne E.K."/>
            <person name="Kogle M.E."/>
            <person name="Kuo A."/>
            <person name="Riley R."/>
            <person name="Clum A."/>
            <person name="Nolan M."/>
            <person name="Lipzen A."/>
            <person name="Salamov A."/>
            <person name="Henrissat B."/>
            <person name="Wiebenga A."/>
            <person name="De vries R.P."/>
            <person name="Grigoriev I.V."/>
            <person name="Mortensen U.H."/>
            <person name="Andersen M.R."/>
            <person name="Baker S.E."/>
        </authorList>
    </citation>
    <scope>NUCLEOTIDE SEQUENCE</scope>
    <source>
        <strain evidence="2">CBS 122712</strain>
    </source>
</reference>
<dbReference type="VEuPathDB" id="FungiDB:BO83DRAFT_37299"/>
<comment type="caution">
    <text evidence="2">The sequence shown here is derived from an EMBL/GenBank/DDBJ whole genome shotgun (WGS) entry which is preliminary data.</text>
</comment>
<keyword evidence="1" id="KW-0472">Membrane</keyword>
<accession>A0A317VFL8</accession>
<dbReference type="Proteomes" id="UP000246171">
    <property type="component" value="Unassembled WGS sequence"/>
</dbReference>
<organism evidence="2 3">
    <name type="scientific">Aspergillus eucalypticola (strain CBS 122712 / IBT 29274)</name>
    <dbReference type="NCBI Taxonomy" id="1448314"/>
    <lineage>
        <taxon>Eukaryota</taxon>
        <taxon>Fungi</taxon>
        <taxon>Dikarya</taxon>
        <taxon>Ascomycota</taxon>
        <taxon>Pezizomycotina</taxon>
        <taxon>Eurotiomycetes</taxon>
        <taxon>Eurotiomycetidae</taxon>
        <taxon>Eurotiales</taxon>
        <taxon>Aspergillaceae</taxon>
        <taxon>Aspergillus</taxon>
        <taxon>Aspergillus subgen. Circumdati</taxon>
    </lineage>
</organism>
<evidence type="ECO:0000313" key="3">
    <source>
        <dbReference type="Proteomes" id="UP000246171"/>
    </source>
</evidence>
<name>A0A317VFL8_ASPEC</name>
<proteinExistence type="predicted"/>
<feature type="transmembrane region" description="Helical" evidence="1">
    <location>
        <begin position="100"/>
        <end position="120"/>
    </location>
</feature>
<gene>
    <name evidence="2" type="ORF">BO83DRAFT_37299</name>
</gene>
<keyword evidence="3" id="KW-1185">Reference proteome</keyword>
<protein>
    <submittedName>
        <fullName evidence="2">Uncharacterized protein</fullName>
    </submittedName>
</protein>
<dbReference type="GeneID" id="37051970"/>
<dbReference type="AlphaFoldDB" id="A0A317VFL8"/>
<keyword evidence="1" id="KW-0812">Transmembrane</keyword>
<evidence type="ECO:0000313" key="2">
    <source>
        <dbReference type="EMBL" id="PWY72685.1"/>
    </source>
</evidence>
<dbReference type="RefSeq" id="XP_025387838.1">
    <property type="nucleotide sequence ID" value="XM_025530008.1"/>
</dbReference>
<sequence length="130" mass="14231">MAIGLLHGFPTNKWVASQVGRMKLSCHENPVPTAMIDRWNDPRQSNSIPTLSLPMICHPPSFVLPNFASAEVPKLVGSGLPALQGGRAAALLRAEFIPGGGPSCVLCFVLFFFCFSFFYFESEPRLRFAS</sequence>
<evidence type="ECO:0000256" key="1">
    <source>
        <dbReference type="SAM" id="Phobius"/>
    </source>
</evidence>
<dbReference type="EMBL" id="MSFU01000013">
    <property type="protein sequence ID" value="PWY72685.1"/>
    <property type="molecule type" value="Genomic_DNA"/>
</dbReference>